<dbReference type="AlphaFoldDB" id="A0A087U0F2"/>
<reference evidence="2 3" key="1">
    <citation type="submission" date="2013-11" db="EMBL/GenBank/DDBJ databases">
        <title>Genome sequencing of Stegodyphus mimosarum.</title>
        <authorList>
            <person name="Bechsgaard J."/>
        </authorList>
    </citation>
    <scope>NUCLEOTIDE SEQUENCE [LARGE SCALE GENOMIC DNA]</scope>
</reference>
<sequence>MFINFAQGESCTTSLSILSFARKMNTFWVFVVVSALAVVSCDDGAKDPELEAVQQKLRKLELIEKFIAAIPTNVKKAEQRDDCLAYGEECFMISGPDCCGFSNWCNYHDEYIPGDANNPPRYVNRCRAGSLTVMLEEVYNNTIGRK</sequence>
<feature type="non-terminal residue" evidence="2">
    <location>
        <position position="146"/>
    </location>
</feature>
<evidence type="ECO:0000313" key="3">
    <source>
        <dbReference type="Proteomes" id="UP000054359"/>
    </source>
</evidence>
<feature type="chain" id="PRO_5001830120" evidence="1">
    <location>
        <begin position="42"/>
        <end position="146"/>
    </location>
</feature>
<feature type="signal peptide" evidence="1">
    <location>
        <begin position="1"/>
        <end position="41"/>
    </location>
</feature>
<name>A0A087U0F2_STEMI</name>
<protein>
    <submittedName>
        <fullName evidence="2">Uncharacterized protein</fullName>
    </submittedName>
</protein>
<dbReference type="EMBL" id="KK117577">
    <property type="protein sequence ID" value="KFM70841.1"/>
    <property type="molecule type" value="Genomic_DNA"/>
</dbReference>
<gene>
    <name evidence="2" type="ORF">X975_23421</name>
</gene>
<proteinExistence type="predicted"/>
<accession>A0A087U0F2</accession>
<keyword evidence="3" id="KW-1185">Reference proteome</keyword>
<keyword evidence="1" id="KW-0732">Signal</keyword>
<evidence type="ECO:0000256" key="1">
    <source>
        <dbReference type="SAM" id="SignalP"/>
    </source>
</evidence>
<organism evidence="2 3">
    <name type="scientific">Stegodyphus mimosarum</name>
    <name type="common">African social velvet spider</name>
    <dbReference type="NCBI Taxonomy" id="407821"/>
    <lineage>
        <taxon>Eukaryota</taxon>
        <taxon>Metazoa</taxon>
        <taxon>Ecdysozoa</taxon>
        <taxon>Arthropoda</taxon>
        <taxon>Chelicerata</taxon>
        <taxon>Arachnida</taxon>
        <taxon>Araneae</taxon>
        <taxon>Araneomorphae</taxon>
        <taxon>Entelegynae</taxon>
        <taxon>Eresoidea</taxon>
        <taxon>Eresidae</taxon>
        <taxon>Stegodyphus</taxon>
    </lineage>
</organism>
<dbReference type="OrthoDB" id="10305028at2759"/>
<evidence type="ECO:0000313" key="2">
    <source>
        <dbReference type="EMBL" id="KFM70841.1"/>
    </source>
</evidence>
<dbReference type="Proteomes" id="UP000054359">
    <property type="component" value="Unassembled WGS sequence"/>
</dbReference>